<evidence type="ECO:0000256" key="4">
    <source>
        <dbReference type="SAM" id="MobiDB-lite"/>
    </source>
</evidence>
<dbReference type="PhylomeDB" id="T1IM52"/>
<feature type="compositionally biased region" description="Basic residues" evidence="4">
    <location>
        <begin position="151"/>
        <end position="167"/>
    </location>
</feature>
<dbReference type="HOGENOM" id="CLU_047883_0_0_1"/>
<name>T1IM52_STRMM</name>
<feature type="compositionally biased region" description="Basic and acidic residues" evidence="4">
    <location>
        <begin position="168"/>
        <end position="186"/>
    </location>
</feature>
<proteinExistence type="inferred from homology"/>
<evidence type="ECO:0000259" key="5">
    <source>
        <dbReference type="Pfam" id="PF04935"/>
    </source>
</evidence>
<dbReference type="InterPro" id="IPR029190">
    <property type="entry name" value="Rrp14/SURF6_C"/>
</dbReference>
<evidence type="ECO:0000256" key="3">
    <source>
        <dbReference type="ARBA" id="ARBA00023242"/>
    </source>
</evidence>
<dbReference type="Pfam" id="PF04935">
    <property type="entry name" value="SURF6"/>
    <property type="match status" value="1"/>
</dbReference>
<sequence>MAVGDSMDDSVNLKSLITGENDYIKNLVDTIAPQYYFQAETCDQVIAKYHERAFDVTKRLKKRKKKNCSVSNPYKRMKLNPDDQLTVTQMQKELAEADLNEEQMERVNFTNEETDRKMLLKKLHSKVESLKGNRKDSLEWRLKQKEKRRLSKLRFKEKKKAQKKNNKVSKESGSENTDLEKEETKPKCTKPFFNDGKSMVFSKFDFSETGIKERKKKMPGSKDYKQLLQKIEKNQSKVKELEEKNPEKASLVKEKETWMKVMQKAEGIKIKDNPEQLKKALKKKELRAKKSKKNWDSREEQVKEKIEKRQQKRTDNIKAKRDAKVKKKVKRAMKKGRYIPV</sequence>
<feature type="compositionally biased region" description="Basic residues" evidence="4">
    <location>
        <begin position="323"/>
        <end position="341"/>
    </location>
</feature>
<dbReference type="PANTHER" id="PTHR14369:SF0">
    <property type="entry name" value="SURFEIT LOCUS PROTEIN 6"/>
    <property type="match status" value="1"/>
</dbReference>
<comment type="subcellular location">
    <subcellularLocation>
        <location evidence="1">Nucleus</location>
    </subcellularLocation>
</comment>
<evidence type="ECO:0000256" key="1">
    <source>
        <dbReference type="ARBA" id="ARBA00004123"/>
    </source>
</evidence>
<evidence type="ECO:0000313" key="6">
    <source>
        <dbReference type="EnsemblMetazoa" id="SMAR002046-PA"/>
    </source>
</evidence>
<feature type="domain" description="Ribosomal RNA-processing protein 14/surfeit locus protein 6 C-terminal" evidence="5">
    <location>
        <begin position="138"/>
        <end position="330"/>
    </location>
</feature>
<dbReference type="InterPro" id="IPR007019">
    <property type="entry name" value="SURF6"/>
</dbReference>
<dbReference type="GO" id="GO:0042274">
    <property type="term" value="P:ribosomal small subunit biogenesis"/>
    <property type="evidence" value="ECO:0007669"/>
    <property type="project" value="TreeGrafter"/>
</dbReference>
<dbReference type="GO" id="GO:0005730">
    <property type="term" value="C:nucleolus"/>
    <property type="evidence" value="ECO:0007669"/>
    <property type="project" value="TreeGrafter"/>
</dbReference>
<dbReference type="PANTHER" id="PTHR14369">
    <property type="entry name" value="SURFEIT LOCUS PROTEIN 6"/>
    <property type="match status" value="1"/>
</dbReference>
<dbReference type="Proteomes" id="UP000014500">
    <property type="component" value="Unassembled WGS sequence"/>
</dbReference>
<reference evidence="7" key="1">
    <citation type="submission" date="2011-05" db="EMBL/GenBank/DDBJ databases">
        <authorList>
            <person name="Richards S.R."/>
            <person name="Qu J."/>
            <person name="Jiang H."/>
            <person name="Jhangiani S.N."/>
            <person name="Agravi P."/>
            <person name="Goodspeed R."/>
            <person name="Gross S."/>
            <person name="Mandapat C."/>
            <person name="Jackson L."/>
            <person name="Mathew T."/>
            <person name="Pu L."/>
            <person name="Thornton R."/>
            <person name="Saada N."/>
            <person name="Wilczek-Boney K.B."/>
            <person name="Lee S."/>
            <person name="Kovar C."/>
            <person name="Wu Y."/>
            <person name="Scherer S.E."/>
            <person name="Worley K.C."/>
            <person name="Muzny D.M."/>
            <person name="Gibbs R."/>
        </authorList>
    </citation>
    <scope>NUCLEOTIDE SEQUENCE</scope>
    <source>
        <strain evidence="7">Brora</strain>
    </source>
</reference>
<evidence type="ECO:0000256" key="2">
    <source>
        <dbReference type="ARBA" id="ARBA00005904"/>
    </source>
</evidence>
<dbReference type="STRING" id="126957.T1IM52"/>
<dbReference type="eggNOG" id="KOG2885">
    <property type="taxonomic scope" value="Eukaryota"/>
</dbReference>
<dbReference type="GO" id="GO:0003677">
    <property type="term" value="F:DNA binding"/>
    <property type="evidence" value="ECO:0007669"/>
    <property type="project" value="TreeGrafter"/>
</dbReference>
<dbReference type="GO" id="GO:0003723">
    <property type="term" value="F:RNA binding"/>
    <property type="evidence" value="ECO:0007669"/>
    <property type="project" value="TreeGrafter"/>
</dbReference>
<dbReference type="GO" id="GO:0042273">
    <property type="term" value="P:ribosomal large subunit biogenesis"/>
    <property type="evidence" value="ECO:0007669"/>
    <property type="project" value="TreeGrafter"/>
</dbReference>
<dbReference type="EMBL" id="JH430968">
    <property type="status" value="NOT_ANNOTATED_CDS"/>
    <property type="molecule type" value="Genomic_DNA"/>
</dbReference>
<dbReference type="AlphaFoldDB" id="T1IM52"/>
<feature type="compositionally biased region" description="Basic and acidic residues" evidence="4">
    <location>
        <begin position="293"/>
        <end position="322"/>
    </location>
</feature>
<accession>T1IM52</accession>
<keyword evidence="3" id="KW-0539">Nucleus</keyword>
<feature type="region of interest" description="Disordered" evidence="4">
    <location>
        <begin position="284"/>
        <end position="341"/>
    </location>
</feature>
<keyword evidence="7" id="KW-1185">Reference proteome</keyword>
<comment type="similarity">
    <text evidence="2">Belongs to the SURF6 family.</text>
</comment>
<dbReference type="EnsemblMetazoa" id="SMAR002046-RA">
    <property type="protein sequence ID" value="SMAR002046-PA"/>
    <property type="gene ID" value="SMAR002046"/>
</dbReference>
<feature type="region of interest" description="Disordered" evidence="4">
    <location>
        <begin position="151"/>
        <end position="187"/>
    </location>
</feature>
<dbReference type="OMA" id="QKKRTDN"/>
<evidence type="ECO:0000313" key="7">
    <source>
        <dbReference type="Proteomes" id="UP000014500"/>
    </source>
</evidence>
<organism evidence="6 7">
    <name type="scientific">Strigamia maritima</name>
    <name type="common">European centipede</name>
    <name type="synonym">Geophilus maritimus</name>
    <dbReference type="NCBI Taxonomy" id="126957"/>
    <lineage>
        <taxon>Eukaryota</taxon>
        <taxon>Metazoa</taxon>
        <taxon>Ecdysozoa</taxon>
        <taxon>Arthropoda</taxon>
        <taxon>Myriapoda</taxon>
        <taxon>Chilopoda</taxon>
        <taxon>Pleurostigmophora</taxon>
        <taxon>Geophilomorpha</taxon>
        <taxon>Linotaeniidae</taxon>
        <taxon>Strigamia</taxon>
    </lineage>
</organism>
<protein>
    <recommendedName>
        <fullName evidence="5">Ribosomal RNA-processing protein 14/surfeit locus protein 6 C-terminal domain-containing protein</fullName>
    </recommendedName>
</protein>
<reference evidence="6" key="2">
    <citation type="submission" date="2015-02" db="UniProtKB">
        <authorList>
            <consortium name="EnsemblMetazoa"/>
        </authorList>
    </citation>
    <scope>IDENTIFICATION</scope>
</reference>